<dbReference type="GO" id="GO:0071555">
    <property type="term" value="P:cell wall organization"/>
    <property type="evidence" value="ECO:0007669"/>
    <property type="project" value="InterPro"/>
</dbReference>
<dbReference type="RefSeq" id="WP_190834222.1">
    <property type="nucleotide sequence ID" value="NZ_CAWPPI010000083.1"/>
</dbReference>
<dbReference type="EMBL" id="JACXAE010000083">
    <property type="protein sequence ID" value="MBD2775598.1"/>
    <property type="molecule type" value="Genomic_DNA"/>
</dbReference>
<dbReference type="InterPro" id="IPR016147">
    <property type="entry name" value="Pili_assmbl_chaperone_N"/>
</dbReference>
<sequence length="253" mass="28000">MKFSLRHILFTWCLLLLGVQPALAFKLLPMSRVFTPSGLGATQSYEIVNDANEPLAVEMSVVKRQMDVTGRESYSDADDDFLIYPPQILLKAGEKQTVRVTWLGDSKPTLELAYRLIAQQVPIELQPNQNNQTRPVGQVKILMRYMGSIFIRPSNVQQKVVVDTVKLQKGNNGANELAITLNNQGNARAILKKSSLHLTAQGQGTTVHLNPEQLVGINNAVILAGNKRRFVIPWPVGLPVGEVSATFNFEQGK</sequence>
<dbReference type="PANTHER" id="PTHR30251:SF4">
    <property type="entry name" value="SLR1668 PROTEIN"/>
    <property type="match status" value="1"/>
</dbReference>
<dbReference type="PANTHER" id="PTHR30251">
    <property type="entry name" value="PILUS ASSEMBLY CHAPERONE"/>
    <property type="match status" value="1"/>
</dbReference>
<dbReference type="InterPro" id="IPR050643">
    <property type="entry name" value="Periplasmic_pilus_chap"/>
</dbReference>
<dbReference type="Proteomes" id="UP000629098">
    <property type="component" value="Unassembled WGS sequence"/>
</dbReference>
<dbReference type="Pfam" id="PF00345">
    <property type="entry name" value="PapD_N"/>
    <property type="match status" value="1"/>
</dbReference>
<organism evidence="2 3">
    <name type="scientific">Iningainema tapete BLCC-T55</name>
    <dbReference type="NCBI Taxonomy" id="2748662"/>
    <lineage>
        <taxon>Bacteria</taxon>
        <taxon>Bacillati</taxon>
        <taxon>Cyanobacteriota</taxon>
        <taxon>Cyanophyceae</taxon>
        <taxon>Nostocales</taxon>
        <taxon>Scytonemataceae</taxon>
        <taxon>Iningainema tapete</taxon>
    </lineage>
</organism>
<evidence type="ECO:0000259" key="1">
    <source>
        <dbReference type="Pfam" id="PF00345"/>
    </source>
</evidence>
<dbReference type="GO" id="GO:0030288">
    <property type="term" value="C:outer membrane-bounded periplasmic space"/>
    <property type="evidence" value="ECO:0007669"/>
    <property type="project" value="InterPro"/>
</dbReference>
<dbReference type="AlphaFoldDB" id="A0A8J6XJD6"/>
<comment type="caution">
    <text evidence="2">The sequence shown here is derived from an EMBL/GenBank/DDBJ whole genome shotgun (WGS) entry which is preliminary data.</text>
</comment>
<dbReference type="Gene3D" id="2.60.40.10">
    <property type="entry name" value="Immunoglobulins"/>
    <property type="match status" value="1"/>
</dbReference>
<evidence type="ECO:0000313" key="2">
    <source>
        <dbReference type="EMBL" id="MBD2775598.1"/>
    </source>
</evidence>
<accession>A0A8J6XJD6</accession>
<gene>
    <name evidence="2" type="ORF">ICL16_26960</name>
</gene>
<dbReference type="InterPro" id="IPR013783">
    <property type="entry name" value="Ig-like_fold"/>
</dbReference>
<name>A0A8J6XJD6_9CYAN</name>
<reference evidence="2" key="1">
    <citation type="submission" date="2020-09" db="EMBL/GenBank/DDBJ databases">
        <title>Iningainema tapete sp. nov. (Scytonemataceae, Cyanobacteria) from greenhouses in central Florida (USA) produces two types of nodularin with biosynthetic potential for microcystin-LR and anabaenopeptins.</title>
        <authorList>
            <person name="Berthold D.E."/>
            <person name="Lefler F.W."/>
            <person name="Huang I.-S."/>
            <person name="Abdulla H."/>
            <person name="Zimba P.V."/>
            <person name="Laughinghouse H.D. IV."/>
        </authorList>
    </citation>
    <scope>NUCLEOTIDE SEQUENCE</scope>
    <source>
        <strain evidence="2">BLCCT55</strain>
    </source>
</reference>
<dbReference type="InterPro" id="IPR008962">
    <property type="entry name" value="PapD-like_sf"/>
</dbReference>
<keyword evidence="3" id="KW-1185">Reference proteome</keyword>
<dbReference type="SUPFAM" id="SSF49354">
    <property type="entry name" value="PapD-like"/>
    <property type="match status" value="1"/>
</dbReference>
<feature type="domain" description="Pili assembly chaperone N-terminal" evidence="1">
    <location>
        <begin position="41"/>
        <end position="156"/>
    </location>
</feature>
<evidence type="ECO:0000313" key="3">
    <source>
        <dbReference type="Proteomes" id="UP000629098"/>
    </source>
</evidence>
<protein>
    <submittedName>
        <fullName evidence="2">Molecular chaperone</fullName>
    </submittedName>
</protein>
<proteinExistence type="predicted"/>